<proteinExistence type="predicted"/>
<evidence type="ECO:0000256" key="4">
    <source>
        <dbReference type="ARBA" id="ARBA00023273"/>
    </source>
</evidence>
<dbReference type="Pfam" id="PF26017">
    <property type="entry name" value="BACK_BTBD8"/>
    <property type="match status" value="1"/>
</dbReference>
<evidence type="ECO:0000256" key="7">
    <source>
        <dbReference type="ARBA" id="ARBA00058836"/>
    </source>
</evidence>
<evidence type="ECO:0000313" key="12">
    <source>
        <dbReference type="Proteomes" id="UP000053119"/>
    </source>
</evidence>
<comment type="subunit">
    <text evidence="8">Interacts (via N-terminus) with adapter protein complex AP-2 subunits alpha (AP2A1) and beta (AP2B1).</text>
</comment>
<organism evidence="11 12">
    <name type="scientific">Egretta garzetta</name>
    <name type="common">Little egret</name>
    <dbReference type="NCBI Taxonomy" id="188379"/>
    <lineage>
        <taxon>Eukaryota</taxon>
        <taxon>Metazoa</taxon>
        <taxon>Chordata</taxon>
        <taxon>Craniata</taxon>
        <taxon>Vertebrata</taxon>
        <taxon>Euteleostomi</taxon>
        <taxon>Archelosauria</taxon>
        <taxon>Archosauria</taxon>
        <taxon>Dinosauria</taxon>
        <taxon>Saurischia</taxon>
        <taxon>Theropoda</taxon>
        <taxon>Coelurosauria</taxon>
        <taxon>Aves</taxon>
        <taxon>Neognathae</taxon>
        <taxon>Neoaves</taxon>
        <taxon>Aequornithes</taxon>
        <taxon>Pelecaniformes</taxon>
        <taxon>Ardeidae</taxon>
        <taxon>Egretta</taxon>
    </lineage>
</organism>
<dbReference type="PANTHER" id="PTHR22427:SF2">
    <property type="entry name" value="BTB_POZ DOMAIN-CONTAINING PROTEIN 8"/>
    <property type="match status" value="1"/>
</dbReference>
<feature type="non-terminal residue" evidence="11">
    <location>
        <position position="1"/>
    </location>
</feature>
<evidence type="ECO:0000313" key="11">
    <source>
        <dbReference type="EMBL" id="KFP17484.1"/>
    </source>
</evidence>
<dbReference type="EMBL" id="KK501758">
    <property type="protein sequence ID" value="KFP17484.1"/>
    <property type="molecule type" value="Genomic_DNA"/>
</dbReference>
<comment type="function">
    <text evidence="7">Involved in clathrin-mediated endocytosis at the synapse. Plays a role in neuronal development and in synaptic vesicle recycling in mature neurons, a process required for normal synaptic transmission.</text>
</comment>
<sequence>RLVYSSDKNLEAEELAMMKKVLEPKLIQENNIAALQNAQTNVNGLGDDKRTPLDQNTPSNSKLETASVLGEDLIMLYKKCCCPDINICIEGKDFQAHRAILCARSSYFAAMLSGSWAESSQEHITLQGISHVEMSVILHFIYGGILDFPDKVDVGRMLGIADMYGLDGLKEVAIYILKRDYCNFFQKPVPGKQQPVLECMAIAHSLGAENLYAACMK</sequence>
<dbReference type="SMART" id="SM00225">
    <property type="entry name" value="BTB"/>
    <property type="match status" value="1"/>
</dbReference>
<evidence type="ECO:0000256" key="2">
    <source>
        <dbReference type="ARBA" id="ARBA00022737"/>
    </source>
</evidence>
<evidence type="ECO:0000259" key="10">
    <source>
        <dbReference type="PROSITE" id="PS50097"/>
    </source>
</evidence>
<keyword evidence="2" id="KW-0677">Repeat</keyword>
<evidence type="ECO:0000256" key="5">
    <source>
        <dbReference type="ARBA" id="ARBA00023329"/>
    </source>
</evidence>
<keyword evidence="12" id="KW-1185">Reference proteome</keyword>
<evidence type="ECO:0000256" key="6">
    <source>
        <dbReference type="ARBA" id="ARBA00034106"/>
    </source>
</evidence>
<dbReference type="PROSITE" id="PS50097">
    <property type="entry name" value="BTB"/>
    <property type="match status" value="1"/>
</dbReference>
<evidence type="ECO:0000256" key="8">
    <source>
        <dbReference type="ARBA" id="ARBA00063994"/>
    </source>
</evidence>
<dbReference type="InterPro" id="IPR000210">
    <property type="entry name" value="BTB/POZ_dom"/>
</dbReference>
<evidence type="ECO:0000256" key="3">
    <source>
        <dbReference type="ARBA" id="ARBA00023018"/>
    </source>
</evidence>
<dbReference type="Gene3D" id="3.30.710.10">
    <property type="entry name" value="Potassium Channel Kv1.1, Chain A"/>
    <property type="match status" value="1"/>
</dbReference>
<keyword evidence="5" id="KW-0968">Cytoplasmic vesicle</keyword>
<feature type="domain" description="BTB" evidence="10">
    <location>
        <begin position="83"/>
        <end position="150"/>
    </location>
</feature>
<gene>
    <name evidence="11" type="ORF">Z169_14750</name>
</gene>
<dbReference type="InterPro" id="IPR011333">
    <property type="entry name" value="SKP1/BTB/POZ_sf"/>
</dbReference>
<dbReference type="PANTHER" id="PTHR22427">
    <property type="entry name" value="GH15728P"/>
    <property type="match status" value="1"/>
</dbReference>
<dbReference type="Proteomes" id="UP000053119">
    <property type="component" value="Unassembled WGS sequence"/>
</dbReference>
<protein>
    <recommendedName>
        <fullName evidence="9">BTB/POZ domain-containing protein 8</fullName>
    </recommendedName>
</protein>
<dbReference type="GO" id="GO:0098793">
    <property type="term" value="C:presynapse"/>
    <property type="evidence" value="ECO:0007669"/>
    <property type="project" value="UniProtKB-SubCell"/>
</dbReference>
<name>A0A091J928_EGRGA</name>
<comment type="subcellular location">
    <subcellularLocation>
        <location evidence="1">Cytoplasmic vesicle</location>
        <location evidence="1">Clathrin-coated vesicle</location>
    </subcellularLocation>
    <subcellularLocation>
        <location evidence="6">Presynapse</location>
    </subcellularLocation>
</comment>
<accession>A0A091J928</accession>
<dbReference type="FunFam" id="3.30.710.10:FF:000129">
    <property type="entry name" value="BTB/POZ domain-containing protein 8"/>
    <property type="match status" value="1"/>
</dbReference>
<dbReference type="CDD" id="cd18286">
    <property type="entry name" value="BTB2_POZ_BTBD8"/>
    <property type="match status" value="1"/>
</dbReference>
<dbReference type="STRING" id="188379.A0A091J928"/>
<feature type="non-terminal residue" evidence="11">
    <location>
        <position position="217"/>
    </location>
</feature>
<keyword evidence="4" id="KW-0966">Cell projection</keyword>
<dbReference type="SUPFAM" id="SSF54695">
    <property type="entry name" value="POZ domain"/>
    <property type="match status" value="1"/>
</dbReference>
<evidence type="ECO:0000256" key="1">
    <source>
        <dbReference type="ARBA" id="ARBA00004132"/>
    </source>
</evidence>
<dbReference type="GO" id="GO:0030136">
    <property type="term" value="C:clathrin-coated vesicle"/>
    <property type="evidence" value="ECO:0007669"/>
    <property type="project" value="UniProtKB-SubCell"/>
</dbReference>
<reference evidence="11 12" key="1">
    <citation type="submission" date="2014-04" db="EMBL/GenBank/DDBJ databases">
        <title>Genome evolution of avian class.</title>
        <authorList>
            <person name="Zhang G."/>
            <person name="Li C."/>
        </authorList>
    </citation>
    <scope>NUCLEOTIDE SEQUENCE [LARGE SCALE GENOMIC DNA]</scope>
    <source>
        <strain evidence="11">BGI_Z169</strain>
    </source>
</reference>
<dbReference type="InterPro" id="IPR043225">
    <property type="entry name" value="BACK_BTBD8"/>
</dbReference>
<dbReference type="AlphaFoldDB" id="A0A091J928"/>
<evidence type="ECO:0000256" key="9">
    <source>
        <dbReference type="ARBA" id="ARBA00070114"/>
    </source>
</evidence>
<keyword evidence="3" id="KW-0770">Synapse</keyword>
<dbReference type="Pfam" id="PF00651">
    <property type="entry name" value="BTB"/>
    <property type="match status" value="1"/>
</dbReference>